<dbReference type="Proteomes" id="UP000078597">
    <property type="component" value="Unassembled WGS sequence"/>
</dbReference>
<reference evidence="2" key="1">
    <citation type="submission" date="2016-05" db="EMBL/GenBank/DDBJ databases">
        <authorList>
            <person name="Naeem Raeece"/>
        </authorList>
    </citation>
    <scope>NUCLEOTIDE SEQUENCE [LARGE SCALE GENOMIC DNA]</scope>
</reference>
<name>A0A1A8WT02_PLAMA</name>
<evidence type="ECO:0000313" key="2">
    <source>
        <dbReference type="Proteomes" id="UP000078597"/>
    </source>
</evidence>
<sequence length="77" mass="8131">MLNIAVEWILVAPLLTSVTLVVVSIHDDNDYTVHISDSCSPTVVAAAGVSLAATSCTPHSRLFLTSYATLPLVVPRP</sequence>
<protein>
    <submittedName>
        <fullName evidence="1">Uncharacterized protein</fullName>
    </submittedName>
</protein>
<dbReference type="EMBL" id="FLQW01003679">
    <property type="protein sequence ID" value="SBS96082.1"/>
    <property type="molecule type" value="Genomic_DNA"/>
</dbReference>
<dbReference type="AlphaFoldDB" id="A0A1A8WT02"/>
<proteinExistence type="predicted"/>
<evidence type="ECO:0000313" key="1">
    <source>
        <dbReference type="EMBL" id="SBS96082.1"/>
    </source>
</evidence>
<gene>
    <name evidence="1" type="ORF">PMALA_051070</name>
</gene>
<organism evidence="1 2">
    <name type="scientific">Plasmodium malariae</name>
    <dbReference type="NCBI Taxonomy" id="5858"/>
    <lineage>
        <taxon>Eukaryota</taxon>
        <taxon>Sar</taxon>
        <taxon>Alveolata</taxon>
        <taxon>Apicomplexa</taxon>
        <taxon>Aconoidasida</taxon>
        <taxon>Haemosporida</taxon>
        <taxon>Plasmodiidae</taxon>
        <taxon>Plasmodium</taxon>
        <taxon>Plasmodium (Plasmodium)</taxon>
    </lineage>
</organism>
<accession>A0A1A8WT02</accession>